<protein>
    <submittedName>
        <fullName evidence="1">Uncharacterized protein</fullName>
    </submittedName>
</protein>
<gene>
    <name evidence="1" type="ORF">F2P81_020749</name>
</gene>
<organism evidence="1 2">
    <name type="scientific">Scophthalmus maximus</name>
    <name type="common">Turbot</name>
    <name type="synonym">Psetta maxima</name>
    <dbReference type="NCBI Taxonomy" id="52904"/>
    <lineage>
        <taxon>Eukaryota</taxon>
        <taxon>Metazoa</taxon>
        <taxon>Chordata</taxon>
        <taxon>Craniata</taxon>
        <taxon>Vertebrata</taxon>
        <taxon>Euteleostomi</taxon>
        <taxon>Actinopterygii</taxon>
        <taxon>Neopterygii</taxon>
        <taxon>Teleostei</taxon>
        <taxon>Neoteleostei</taxon>
        <taxon>Acanthomorphata</taxon>
        <taxon>Carangaria</taxon>
        <taxon>Pleuronectiformes</taxon>
        <taxon>Pleuronectoidei</taxon>
        <taxon>Scophthalmidae</taxon>
        <taxon>Scophthalmus</taxon>
    </lineage>
</organism>
<sequence length="115" mass="13288">MERSCEHCASGPEMFRHITGSNFNVCPQGDKYRTSVPRRGLMEQLTQKHVRHVTYLLPESKWRPWNGGGVVEQRSSAERRSLRESRRVRVCSVASAEEEEKRRAVMKSSLSPLHH</sequence>
<accession>A0A6A4S3V7</accession>
<dbReference type="EMBL" id="VEVO01000019">
    <property type="protein sequence ID" value="KAF0026012.1"/>
    <property type="molecule type" value="Genomic_DNA"/>
</dbReference>
<name>A0A6A4S3V7_SCOMX</name>
<proteinExistence type="predicted"/>
<dbReference type="Proteomes" id="UP000438429">
    <property type="component" value="Unassembled WGS sequence"/>
</dbReference>
<evidence type="ECO:0000313" key="1">
    <source>
        <dbReference type="EMBL" id="KAF0026012.1"/>
    </source>
</evidence>
<evidence type="ECO:0000313" key="2">
    <source>
        <dbReference type="Proteomes" id="UP000438429"/>
    </source>
</evidence>
<reference evidence="1 2" key="1">
    <citation type="submission" date="2019-06" db="EMBL/GenBank/DDBJ databases">
        <title>Draft genomes of female and male turbot (Scophthalmus maximus).</title>
        <authorList>
            <person name="Xu H."/>
            <person name="Xu X.-W."/>
            <person name="Shao C."/>
            <person name="Chen S."/>
        </authorList>
    </citation>
    <scope>NUCLEOTIDE SEQUENCE [LARGE SCALE GENOMIC DNA]</scope>
    <source>
        <strain evidence="1">Ysfricsl-2016a</strain>
        <tissue evidence="1">Blood</tissue>
    </source>
</reference>
<dbReference type="AlphaFoldDB" id="A0A6A4S3V7"/>
<comment type="caution">
    <text evidence="1">The sequence shown here is derived from an EMBL/GenBank/DDBJ whole genome shotgun (WGS) entry which is preliminary data.</text>
</comment>